<dbReference type="AlphaFoldDB" id="A0A7H0SLM6"/>
<dbReference type="PRINTS" id="PR00412">
    <property type="entry name" value="EPOXHYDRLASE"/>
</dbReference>
<accession>A0A7H0SLM6</accession>
<organism evidence="3 4">
    <name type="scientific">Corynebacterium poyangense</name>
    <dbReference type="NCBI Taxonomy" id="2684405"/>
    <lineage>
        <taxon>Bacteria</taxon>
        <taxon>Bacillati</taxon>
        <taxon>Actinomycetota</taxon>
        <taxon>Actinomycetes</taxon>
        <taxon>Mycobacteriales</taxon>
        <taxon>Corynebacteriaceae</taxon>
        <taxon>Corynebacterium</taxon>
    </lineage>
</organism>
<name>A0A7H0SLM6_9CORY</name>
<dbReference type="Proteomes" id="UP000516320">
    <property type="component" value="Chromosome"/>
</dbReference>
<dbReference type="SUPFAM" id="SSF53474">
    <property type="entry name" value="alpha/beta-Hydrolases"/>
    <property type="match status" value="1"/>
</dbReference>
<evidence type="ECO:0000256" key="1">
    <source>
        <dbReference type="ARBA" id="ARBA00022801"/>
    </source>
</evidence>
<dbReference type="InterPro" id="IPR029058">
    <property type="entry name" value="AB_hydrolase_fold"/>
</dbReference>
<dbReference type="Gene3D" id="3.40.50.1820">
    <property type="entry name" value="alpha/beta hydrolase"/>
    <property type="match status" value="1"/>
</dbReference>
<dbReference type="PANTHER" id="PTHR43329">
    <property type="entry name" value="EPOXIDE HYDROLASE"/>
    <property type="match status" value="1"/>
</dbReference>
<dbReference type="PRINTS" id="PR00111">
    <property type="entry name" value="ABHYDROLASE"/>
</dbReference>
<sequence>MVHTRGVRLHAATAGSADQPLILLLHGAFGGWFDWRDVISPLADSGYQVAAVDMRGFGYSDHPAGTFGYDLRGAVGDITGVIRSLGHSSATIIGEGSGAAVAWGLAAKSPQLVNNLIAIGAVHPTDFRRHLFSRPWSYRPVPGSLCPTLWRHGSPSEKAYRRNLAACTHPQFHNSYRFEECLQLRVSEIAPSRPKPATRQSLQLLSNSVPNEKYRAAVTSPTVLIHPGGAAWADMEARSRRRVRNRFQAVQIPGTKLLPHLEDPGAFLDATLPALN</sequence>
<gene>
    <name evidence="3" type="ORF">GP475_01505</name>
</gene>
<dbReference type="KEGG" id="cpoy:GP475_01505"/>
<evidence type="ECO:0000313" key="4">
    <source>
        <dbReference type="Proteomes" id="UP000516320"/>
    </source>
</evidence>
<feature type="domain" description="AB hydrolase-1" evidence="2">
    <location>
        <begin position="20"/>
        <end position="138"/>
    </location>
</feature>
<dbReference type="Pfam" id="PF00561">
    <property type="entry name" value="Abhydrolase_1"/>
    <property type="match status" value="1"/>
</dbReference>
<dbReference type="EMBL" id="CP046884">
    <property type="protein sequence ID" value="QNQ89451.1"/>
    <property type="molecule type" value="Genomic_DNA"/>
</dbReference>
<dbReference type="GO" id="GO:0016787">
    <property type="term" value="F:hydrolase activity"/>
    <property type="evidence" value="ECO:0007669"/>
    <property type="project" value="UniProtKB-KW"/>
</dbReference>
<keyword evidence="1 3" id="KW-0378">Hydrolase</keyword>
<keyword evidence="4" id="KW-1185">Reference proteome</keyword>
<protein>
    <submittedName>
        <fullName evidence="3">Alpha/beta fold hydrolase</fullName>
    </submittedName>
</protein>
<dbReference type="InterPro" id="IPR000073">
    <property type="entry name" value="AB_hydrolase_1"/>
</dbReference>
<reference evidence="3 4" key="1">
    <citation type="submission" date="2019-12" db="EMBL/GenBank/DDBJ databases">
        <title>Corynebacterium sp. nov., isolated from feces of the Anser Albifrons in China.</title>
        <authorList>
            <person name="Liu Q."/>
        </authorList>
    </citation>
    <scope>NUCLEOTIDE SEQUENCE [LARGE SCALE GENOMIC DNA]</scope>
    <source>
        <strain evidence="3 4">4H37-19</strain>
    </source>
</reference>
<dbReference type="InterPro" id="IPR000639">
    <property type="entry name" value="Epox_hydrolase-like"/>
</dbReference>
<evidence type="ECO:0000259" key="2">
    <source>
        <dbReference type="Pfam" id="PF00561"/>
    </source>
</evidence>
<evidence type="ECO:0000313" key="3">
    <source>
        <dbReference type="EMBL" id="QNQ89451.1"/>
    </source>
</evidence>
<proteinExistence type="predicted"/>